<organism evidence="4 5">
    <name type="scientific">Prymnesium parvum</name>
    <name type="common">Toxic golden alga</name>
    <dbReference type="NCBI Taxonomy" id="97485"/>
    <lineage>
        <taxon>Eukaryota</taxon>
        <taxon>Haptista</taxon>
        <taxon>Haptophyta</taxon>
        <taxon>Prymnesiophyceae</taxon>
        <taxon>Prymnesiales</taxon>
        <taxon>Prymnesiaceae</taxon>
        <taxon>Prymnesium</taxon>
    </lineage>
</organism>
<dbReference type="InterPro" id="IPR016163">
    <property type="entry name" value="Ald_DH_C"/>
</dbReference>
<dbReference type="InterPro" id="IPR016161">
    <property type="entry name" value="Ald_DH/histidinol_DH"/>
</dbReference>
<comment type="caution">
    <text evidence="4">The sequence shown here is derived from an EMBL/GenBank/DDBJ whole genome shotgun (WGS) entry which is preliminary data.</text>
</comment>
<evidence type="ECO:0000313" key="4">
    <source>
        <dbReference type="EMBL" id="KAL1496343.1"/>
    </source>
</evidence>
<accession>A0AB34IEV5</accession>
<proteinExistence type="inferred from homology"/>
<keyword evidence="2" id="KW-0560">Oxidoreductase</keyword>
<dbReference type="FunFam" id="3.40.605.10:FF:000007">
    <property type="entry name" value="NAD/NADP-dependent betaine aldehyde dehydrogenase"/>
    <property type="match status" value="1"/>
</dbReference>
<dbReference type="AlphaFoldDB" id="A0AB34IEV5"/>
<dbReference type="EMBL" id="JBGBPQ010000029">
    <property type="protein sequence ID" value="KAL1496343.1"/>
    <property type="molecule type" value="Genomic_DNA"/>
</dbReference>
<evidence type="ECO:0000256" key="2">
    <source>
        <dbReference type="ARBA" id="ARBA00023002"/>
    </source>
</evidence>
<comment type="similarity">
    <text evidence="1">Belongs to the aldehyde dehydrogenase family.</text>
</comment>
<keyword evidence="5" id="KW-1185">Reference proteome</keyword>
<gene>
    <name evidence="4" type="ORF">AB1Y20_016299</name>
</gene>
<dbReference type="Pfam" id="PF00171">
    <property type="entry name" value="Aldedh"/>
    <property type="match status" value="1"/>
</dbReference>
<dbReference type="PANTHER" id="PTHR11699">
    <property type="entry name" value="ALDEHYDE DEHYDROGENASE-RELATED"/>
    <property type="match status" value="1"/>
</dbReference>
<dbReference type="Gene3D" id="3.40.309.10">
    <property type="entry name" value="Aldehyde Dehydrogenase, Chain A, domain 2"/>
    <property type="match status" value="1"/>
</dbReference>
<reference evidence="4 5" key="1">
    <citation type="journal article" date="2024" name="Science">
        <title>Giant polyketide synthase enzymes in the biosynthesis of giant marine polyether toxins.</title>
        <authorList>
            <person name="Fallon T.R."/>
            <person name="Shende V.V."/>
            <person name="Wierzbicki I.H."/>
            <person name="Pendleton A.L."/>
            <person name="Watervoot N.F."/>
            <person name="Auber R.P."/>
            <person name="Gonzalez D.J."/>
            <person name="Wisecaver J.H."/>
            <person name="Moore B.S."/>
        </authorList>
    </citation>
    <scope>NUCLEOTIDE SEQUENCE [LARGE SCALE GENOMIC DNA]</scope>
    <source>
        <strain evidence="4 5">12B1</strain>
    </source>
</reference>
<evidence type="ECO:0000313" key="5">
    <source>
        <dbReference type="Proteomes" id="UP001515480"/>
    </source>
</evidence>
<dbReference type="GO" id="GO:0016620">
    <property type="term" value="F:oxidoreductase activity, acting on the aldehyde or oxo group of donors, NAD or NADP as acceptor"/>
    <property type="evidence" value="ECO:0007669"/>
    <property type="project" value="InterPro"/>
</dbReference>
<protein>
    <recommendedName>
        <fullName evidence="3">Aldehyde dehydrogenase domain-containing protein</fullName>
    </recommendedName>
</protein>
<sequence length="500" mass="53526">MKRARGTLSKAEYGHFIDGKEVFSGELMEVRSPYDDHLVTSVSCGGKEEVDAAVAAAKASFEDGRWAGKQPRERARVLLKAAELLAARTSALAEAETEQTGRCVKEMKAQLARVPEWLEHYAALCQGMEGQLPPFSDATHLNYVRRLPLGVCAQLVPFNHPLLICVKKLAPALAAGNSVVCKPSELAPVGALEMAAILKQAGLPDGVFNVVNGLGAVAGKALAEHPDIAKLDMTGGTETGAIAAAAASRNLAYVTTELGGNAAVMVFEDAQLEAAVNGVAFGAFIASGQTCISAKRILVHQSLYDDFVSRLVAKACGIRLGDPMDLNTQMGPLVSKRQLDLVLQLIGTAEPQGAKLLCGGKRAAIEKGHFVEPTVIGDVQPHMTCFQEEIFGPCVTVVPFSDEAEALKLANDSRFGLGGAIWSRDVARAHRVAKNLRAGIVWINTHHRNDPSSPWGGFKKSGVGRECGWQSLYDYTEVQSVVVSMDDTPFDWFGDSQRYN</sequence>
<dbReference type="SUPFAM" id="SSF53720">
    <property type="entry name" value="ALDH-like"/>
    <property type="match status" value="1"/>
</dbReference>
<dbReference type="Gene3D" id="3.40.605.10">
    <property type="entry name" value="Aldehyde Dehydrogenase, Chain A, domain 1"/>
    <property type="match status" value="1"/>
</dbReference>
<evidence type="ECO:0000259" key="3">
    <source>
        <dbReference type="Pfam" id="PF00171"/>
    </source>
</evidence>
<name>A0AB34IEV5_PRYPA</name>
<dbReference type="Proteomes" id="UP001515480">
    <property type="component" value="Unassembled WGS sequence"/>
</dbReference>
<dbReference type="InterPro" id="IPR015590">
    <property type="entry name" value="Aldehyde_DH_dom"/>
</dbReference>
<evidence type="ECO:0000256" key="1">
    <source>
        <dbReference type="ARBA" id="ARBA00009986"/>
    </source>
</evidence>
<dbReference type="FunFam" id="3.40.309.10:FF:000009">
    <property type="entry name" value="Aldehyde dehydrogenase A"/>
    <property type="match status" value="1"/>
</dbReference>
<feature type="domain" description="Aldehyde dehydrogenase" evidence="3">
    <location>
        <begin position="26"/>
        <end position="481"/>
    </location>
</feature>
<dbReference type="InterPro" id="IPR016162">
    <property type="entry name" value="Ald_DH_N"/>
</dbReference>